<sequence length="38" mass="4727">MSYFLLFKWYVIKDKLEVKLLSMKKTTKIKQNHLFCFL</sequence>
<accession>F3YB12</accession>
<dbReference type="HOGENOM" id="CLU_3329916_0_0_9"/>
<organism evidence="1 2">
    <name type="scientific">Melissococcus plutonius (strain ATCC 35311 / DSM 29964 / CIP 104052 / LMG 20360 / NCIMB 702443)</name>
    <dbReference type="NCBI Taxonomy" id="940190"/>
    <lineage>
        <taxon>Bacteria</taxon>
        <taxon>Bacillati</taxon>
        <taxon>Bacillota</taxon>
        <taxon>Bacilli</taxon>
        <taxon>Lactobacillales</taxon>
        <taxon>Enterococcaceae</taxon>
        <taxon>Melissococcus</taxon>
    </lineage>
</organism>
<reference evidence="1 2" key="1">
    <citation type="journal article" date="2011" name="J. Bacteriol.">
        <title>Complete genome sequence of Melissococcus plutonius ATCC 35311.</title>
        <authorList>
            <person name="Okumura K."/>
            <person name="Arai R."/>
            <person name="Okura M."/>
            <person name="Kirikae T."/>
            <person name="Takamatsu D."/>
            <person name="Osaki M."/>
            <person name="Miyoshi-Akiyama T."/>
        </authorList>
    </citation>
    <scope>NUCLEOTIDE SEQUENCE [LARGE SCALE GENOMIC DNA]</scope>
    <source>
        <strain evidence="2">ATCC 35311 / CIP 104052 / LMG 20360 / NCIMB 702443</strain>
    </source>
</reference>
<dbReference type="Proteomes" id="UP000008456">
    <property type="component" value="Chromosome"/>
</dbReference>
<dbReference type="AlphaFoldDB" id="F3YB12"/>
<dbReference type="EMBL" id="AP012200">
    <property type="protein sequence ID" value="BAK21690.1"/>
    <property type="molecule type" value="Genomic_DNA"/>
</dbReference>
<gene>
    <name evidence="1" type="ordered locus">MPTP_1239</name>
</gene>
<evidence type="ECO:0000313" key="2">
    <source>
        <dbReference type="Proteomes" id="UP000008456"/>
    </source>
</evidence>
<keyword evidence="2" id="KW-1185">Reference proteome</keyword>
<proteinExistence type="predicted"/>
<name>F3YB12_MELPT</name>
<reference key="2">
    <citation type="submission" date="2011-04" db="EMBL/GenBank/DDBJ databases">
        <title>Whole genome sequence of Melissococcus plutonius ATCC 35311.</title>
        <authorList>
            <person name="Okumura K."/>
            <person name="Arai R."/>
            <person name="Osaki M."/>
            <person name="Okura M."/>
            <person name="Kirikae T."/>
            <person name="Takamatsu D."/>
            <person name="Akiyama T."/>
        </authorList>
    </citation>
    <scope>NUCLEOTIDE SEQUENCE</scope>
    <source>
        <strain>ATCC 35311</strain>
    </source>
</reference>
<protein>
    <submittedName>
        <fullName evidence="1">Uncharacterized protein</fullName>
    </submittedName>
</protein>
<evidence type="ECO:0000313" key="1">
    <source>
        <dbReference type="EMBL" id="BAK21690.1"/>
    </source>
</evidence>
<dbReference type="KEGG" id="mps:MPTP_1239"/>